<dbReference type="GeneID" id="109708517"/>
<evidence type="ECO:0000256" key="4">
    <source>
        <dbReference type="ARBA" id="ARBA00022833"/>
    </source>
</evidence>
<sequence length="1340" mass="151497">MADDSGVRASKRRKKGEKKKLLTGEEVEVLSLDEGLYGSWHPAVVVACLEGSRLIEYTKLMNEDQNVKAAEAVDVSDAIEGTESICPRFNCSRIRPLPPQQSYQPSDFRYGVCIDALVNDAWWEGVVFDRREGSRERLIFFPDLGDQDIVPIDRLRVTQEWDEVYGQWRIRDEWLLINVLERYEREEEGLPVSIRQIWYDMRGKPSFSRSIRSWTRGRRHVWIRLASGLIQELRSVINGTFPINALHASNFVVEDIPCIEGDNTPINTSSYNQSHGKCITSGSPQLYTTGEVLSDFIIAYRSKHNTYKKREALRAKRKLAQSYLKSVGWKFTICRGRAPYKLYFSPNGDKFMSFIRACEAWEKVEKNADTPKMISNESHEDYEAGSASEGASTWGAVQLKAKYFREVASLFTGNGNPQLGSSGRCNYLKLGNKLRMHLLALGWKIDVKKDTMKRFRYHSPDGTTYYSLCKVCLNLIGKHSVASRRRGNRYKSHVNQLGNNSNEGHSGKIHPEPVSVCSDPQDHESSHEEEHLDEAFEESEADSSAHPKRSGSAKTVDMNKLVNVKARTLSSKENPVMRKLPAGKCPVPECLPKSIGEYMDFMKSIRENPPIKHSNEIAKSLRLNVRKHFSYSGWEFWLKEKKTREELCYLSPWNQFFNSLYAACKAYSKAGSQGSKHASSFVHTSKKGVFSSKLSVFGHMGFGKFGPRGLRNSKKRRWNPLLSISFAQQQFKARKSSPRRQHQIINLSPSQHLAKTVLSWLIDHDVLLPRQKVTCVHERTGHCRKEGRINRDGIKCMCCNNVFSLASFESHARNSHAGNSSSRPYANILLKDGRSVSQCIVQLMEATRPKKLLHRRLKGDNSHFESDAICSICQDGGEILLCDYCPSSYHQKCVGLEVIPEGKWFCPSCRCGICGLSEYNCDIEQFTQETVIYCDQCEREYHVGCLEKKGMPHLSCSPKGNWCCSDKCSEIFHCLRQLLGKSNPTSVEGLSWVILRSNRENGVEICNSDLETMAEQHGKLSIALDVLHECFVTIIEPRTNTDLVSDMLFNAESELNRLNFWGFYTMILQKGDELVTVATFRIYDEKVAEMPLIGTRMQYRRQGMCRIVVNELENLLSSLGVERLVLPAVPQLLDTWTNSFGFNIMAGSDRSDLMDYNLLSFQETTMCHKFMRKAAKSPTERHPSQSDRSGERVEETHCKIGKATFQPLLSSSETVDGKGDLSCRNTVEENSYQTDAGDSHRSTCQISAVHSPPVIADLLMENGQNEINNATTDSVIVGQNKDGGSSIEISFPAIVKAETALGYKYSGKHYERIGKSGCGRSRWLGLLMPELHVDSGSSTR</sequence>
<evidence type="ECO:0000256" key="3">
    <source>
        <dbReference type="ARBA" id="ARBA00022771"/>
    </source>
</evidence>
<dbReference type="GO" id="GO:0005634">
    <property type="term" value="C:nucleus"/>
    <property type="evidence" value="ECO:0007669"/>
    <property type="project" value="UniProtKB-SubCell"/>
</dbReference>
<evidence type="ECO:0000256" key="2">
    <source>
        <dbReference type="ARBA" id="ARBA00022723"/>
    </source>
</evidence>
<dbReference type="OrthoDB" id="1903104at2759"/>
<evidence type="ECO:0000313" key="10">
    <source>
        <dbReference type="Proteomes" id="UP000515123"/>
    </source>
</evidence>
<keyword evidence="10" id="KW-1185">Reference proteome</keyword>
<dbReference type="PANTHER" id="PTHR46309:SF12">
    <property type="entry name" value="GB|AAC80581.1"/>
    <property type="match status" value="1"/>
</dbReference>
<evidence type="ECO:0000256" key="1">
    <source>
        <dbReference type="ARBA" id="ARBA00004123"/>
    </source>
</evidence>
<feature type="compositionally biased region" description="Polar residues" evidence="7">
    <location>
        <begin position="493"/>
        <end position="504"/>
    </location>
</feature>
<protein>
    <submittedName>
        <fullName evidence="11">Uncharacterized protein LOC109708517 isoform X1</fullName>
    </submittedName>
</protein>
<evidence type="ECO:0000256" key="5">
    <source>
        <dbReference type="ARBA" id="ARBA00023242"/>
    </source>
</evidence>
<feature type="domain" description="PHD-type" evidence="8">
    <location>
        <begin position="867"/>
        <end position="912"/>
    </location>
</feature>
<feature type="region of interest" description="Disordered" evidence="7">
    <location>
        <begin position="1174"/>
        <end position="1195"/>
    </location>
</feature>
<dbReference type="SUPFAM" id="SSF55729">
    <property type="entry name" value="Acyl-CoA N-acyltransferases (Nat)"/>
    <property type="match status" value="1"/>
</dbReference>
<feature type="compositionally biased region" description="Basic and acidic residues" evidence="7">
    <location>
        <begin position="520"/>
        <end position="534"/>
    </location>
</feature>
<dbReference type="Pfam" id="PF16135">
    <property type="entry name" value="TDBD"/>
    <property type="match status" value="1"/>
</dbReference>
<dbReference type="InterPro" id="IPR016181">
    <property type="entry name" value="Acyl_CoA_acyltransferase"/>
</dbReference>
<feature type="compositionally biased region" description="Basic and acidic residues" evidence="7">
    <location>
        <begin position="1178"/>
        <end position="1195"/>
    </location>
</feature>
<dbReference type="Pfam" id="PF22970">
    <property type="entry name" value="DUF7028"/>
    <property type="match status" value="3"/>
</dbReference>
<feature type="region of interest" description="Disordered" evidence="7">
    <location>
        <begin position="484"/>
        <end position="559"/>
    </location>
</feature>
<dbReference type="RefSeq" id="XP_020085890.1">
    <property type="nucleotide sequence ID" value="XM_020230301.1"/>
</dbReference>
<dbReference type="InterPro" id="IPR056511">
    <property type="entry name" value="IDM1_C"/>
</dbReference>
<name>A0A6P5EXK7_ANACO</name>
<feature type="domain" description="N-acetyltransferase" evidence="9">
    <location>
        <begin position="1008"/>
        <end position="1176"/>
    </location>
</feature>
<dbReference type="PANTHER" id="PTHR46309">
    <property type="entry name" value="PHD FINGER PROTEIN 12"/>
    <property type="match status" value="1"/>
</dbReference>
<dbReference type="InterPro" id="IPR000182">
    <property type="entry name" value="GNAT_dom"/>
</dbReference>
<dbReference type="InterPro" id="IPR042163">
    <property type="entry name" value="PHF12"/>
</dbReference>
<dbReference type="Gene3D" id="3.30.40.10">
    <property type="entry name" value="Zinc/RING finger domain, C3HC4 (zinc finger)"/>
    <property type="match status" value="2"/>
</dbReference>
<dbReference type="GO" id="GO:0003714">
    <property type="term" value="F:transcription corepressor activity"/>
    <property type="evidence" value="ECO:0007669"/>
    <property type="project" value="InterPro"/>
</dbReference>
<gene>
    <name evidence="11" type="primary">LOC109708517</name>
</gene>
<dbReference type="SUPFAM" id="SSF57903">
    <property type="entry name" value="FYVE/PHD zinc finger"/>
    <property type="match status" value="1"/>
</dbReference>
<comment type="subcellular location">
    <subcellularLocation>
        <location evidence="1">Nucleus</location>
    </subcellularLocation>
</comment>
<dbReference type="PROSITE" id="PS51186">
    <property type="entry name" value="GNAT"/>
    <property type="match status" value="1"/>
</dbReference>
<dbReference type="Pfam" id="PF00628">
    <property type="entry name" value="PHD"/>
    <property type="match status" value="1"/>
</dbReference>
<keyword evidence="4" id="KW-0862">Zinc</keyword>
<evidence type="ECO:0000259" key="8">
    <source>
        <dbReference type="PROSITE" id="PS50016"/>
    </source>
</evidence>
<dbReference type="Proteomes" id="UP000515123">
    <property type="component" value="Linkage group 4"/>
</dbReference>
<dbReference type="InterPro" id="IPR011011">
    <property type="entry name" value="Znf_FYVE_PHD"/>
</dbReference>
<dbReference type="InterPro" id="IPR014002">
    <property type="entry name" value="Agenet_dom_plant"/>
</dbReference>
<keyword evidence="3 6" id="KW-0863">Zinc-finger</keyword>
<dbReference type="InterPro" id="IPR019787">
    <property type="entry name" value="Znf_PHD-finger"/>
</dbReference>
<dbReference type="InterPro" id="IPR054292">
    <property type="entry name" value="DUF7028"/>
</dbReference>
<dbReference type="GO" id="GO:0016747">
    <property type="term" value="F:acyltransferase activity, transferring groups other than amino-acyl groups"/>
    <property type="evidence" value="ECO:0007669"/>
    <property type="project" value="InterPro"/>
</dbReference>
<dbReference type="Pfam" id="PF23209">
    <property type="entry name" value="IDM1_C"/>
    <property type="match status" value="1"/>
</dbReference>
<keyword evidence="2" id="KW-0479">Metal-binding</keyword>
<evidence type="ECO:0000256" key="6">
    <source>
        <dbReference type="PROSITE-ProRule" id="PRU00146"/>
    </source>
</evidence>
<dbReference type="SMART" id="SM00249">
    <property type="entry name" value="PHD"/>
    <property type="match status" value="2"/>
</dbReference>
<dbReference type="GO" id="GO:0008270">
    <property type="term" value="F:zinc ion binding"/>
    <property type="evidence" value="ECO:0007669"/>
    <property type="project" value="UniProtKB-KW"/>
</dbReference>
<accession>A0A6P5EXK7</accession>
<dbReference type="InterPro" id="IPR032308">
    <property type="entry name" value="TDBD"/>
</dbReference>
<dbReference type="Pfam" id="PF05641">
    <property type="entry name" value="Agenet"/>
    <property type="match status" value="1"/>
</dbReference>
<dbReference type="SMART" id="SM00743">
    <property type="entry name" value="Agenet"/>
    <property type="match status" value="2"/>
</dbReference>
<dbReference type="CDD" id="cd20405">
    <property type="entry name" value="Tudor_Agenet_AtDUF_rpt1_3"/>
    <property type="match status" value="1"/>
</dbReference>
<evidence type="ECO:0000259" key="9">
    <source>
        <dbReference type="PROSITE" id="PS51186"/>
    </source>
</evidence>
<evidence type="ECO:0000256" key="7">
    <source>
        <dbReference type="SAM" id="MobiDB-lite"/>
    </source>
</evidence>
<dbReference type="InterPro" id="IPR013083">
    <property type="entry name" value="Znf_RING/FYVE/PHD"/>
</dbReference>
<dbReference type="PROSITE" id="PS50016">
    <property type="entry name" value="ZF_PHD_2"/>
    <property type="match status" value="1"/>
</dbReference>
<keyword evidence="5" id="KW-0539">Nucleus</keyword>
<dbReference type="InterPro" id="IPR001965">
    <property type="entry name" value="Znf_PHD"/>
</dbReference>
<proteinExistence type="predicted"/>
<reference evidence="11" key="2">
    <citation type="submission" date="2025-08" db="UniProtKB">
        <authorList>
            <consortium name="RefSeq"/>
        </authorList>
    </citation>
    <scope>IDENTIFICATION</scope>
    <source>
        <tissue evidence="11">Leaf</tissue>
    </source>
</reference>
<evidence type="ECO:0000313" key="11">
    <source>
        <dbReference type="RefSeq" id="XP_020085890.1"/>
    </source>
</evidence>
<reference evidence="10" key="1">
    <citation type="journal article" date="2015" name="Nat. Genet.">
        <title>The pineapple genome and the evolution of CAM photosynthesis.</title>
        <authorList>
            <person name="Ming R."/>
            <person name="VanBuren R."/>
            <person name="Wai C.M."/>
            <person name="Tang H."/>
            <person name="Schatz M.C."/>
            <person name="Bowers J.E."/>
            <person name="Lyons E."/>
            <person name="Wang M.L."/>
            <person name="Chen J."/>
            <person name="Biggers E."/>
            <person name="Zhang J."/>
            <person name="Huang L."/>
            <person name="Zhang L."/>
            <person name="Miao W."/>
            <person name="Zhang J."/>
            <person name="Ye Z."/>
            <person name="Miao C."/>
            <person name="Lin Z."/>
            <person name="Wang H."/>
            <person name="Zhou H."/>
            <person name="Yim W.C."/>
            <person name="Priest H.D."/>
            <person name="Zheng C."/>
            <person name="Woodhouse M."/>
            <person name="Edger P.P."/>
            <person name="Guyot R."/>
            <person name="Guo H.B."/>
            <person name="Guo H."/>
            <person name="Zheng G."/>
            <person name="Singh R."/>
            <person name="Sharma A."/>
            <person name="Min X."/>
            <person name="Zheng Y."/>
            <person name="Lee H."/>
            <person name="Gurtowski J."/>
            <person name="Sedlazeck F.J."/>
            <person name="Harkess A."/>
            <person name="McKain M.R."/>
            <person name="Liao Z."/>
            <person name="Fang J."/>
            <person name="Liu J."/>
            <person name="Zhang X."/>
            <person name="Zhang Q."/>
            <person name="Hu W."/>
            <person name="Qin Y."/>
            <person name="Wang K."/>
            <person name="Chen L.Y."/>
            <person name="Shirley N."/>
            <person name="Lin Y.R."/>
            <person name="Liu L.Y."/>
            <person name="Hernandez A.G."/>
            <person name="Wright C.L."/>
            <person name="Bulone V."/>
            <person name="Tuskan G.A."/>
            <person name="Heath K."/>
            <person name="Zee F."/>
            <person name="Moore P.H."/>
            <person name="Sunkar R."/>
            <person name="Leebens-Mack J.H."/>
            <person name="Mockler T."/>
            <person name="Bennetzen J.L."/>
            <person name="Freeling M."/>
            <person name="Sankoff D."/>
            <person name="Paterson A.H."/>
            <person name="Zhu X."/>
            <person name="Yang X."/>
            <person name="Smith J.A."/>
            <person name="Cushman J.C."/>
            <person name="Paull R.E."/>
            <person name="Yu Q."/>
        </authorList>
    </citation>
    <scope>NUCLEOTIDE SEQUENCE [LARGE SCALE GENOMIC DNA]</scope>
    <source>
        <strain evidence="10">cv. F153</strain>
    </source>
</reference>
<dbReference type="InterPro" id="IPR008395">
    <property type="entry name" value="Agenet-like_dom"/>
</dbReference>
<organism evidence="10 11">
    <name type="scientific">Ananas comosus</name>
    <name type="common">Pineapple</name>
    <name type="synonym">Ananas ananas</name>
    <dbReference type="NCBI Taxonomy" id="4615"/>
    <lineage>
        <taxon>Eukaryota</taxon>
        <taxon>Viridiplantae</taxon>
        <taxon>Streptophyta</taxon>
        <taxon>Embryophyta</taxon>
        <taxon>Tracheophyta</taxon>
        <taxon>Spermatophyta</taxon>
        <taxon>Magnoliopsida</taxon>
        <taxon>Liliopsida</taxon>
        <taxon>Poales</taxon>
        <taxon>Bromeliaceae</taxon>
        <taxon>Bromelioideae</taxon>
        <taxon>Ananas</taxon>
    </lineage>
</organism>
<dbReference type="GO" id="GO:0006357">
    <property type="term" value="P:regulation of transcription by RNA polymerase II"/>
    <property type="evidence" value="ECO:0007669"/>
    <property type="project" value="TreeGrafter"/>
</dbReference>